<evidence type="ECO:0000313" key="2">
    <source>
        <dbReference type="EMBL" id="KOF72866.1"/>
    </source>
</evidence>
<gene>
    <name evidence="2" type="ORF">OCBIM_22038726mg</name>
</gene>
<protein>
    <recommendedName>
        <fullName evidence="1">DUF6451 domain-containing protein</fullName>
    </recommendedName>
</protein>
<dbReference type="AlphaFoldDB" id="A0A0L8G751"/>
<name>A0A0L8G751_OCTBM</name>
<dbReference type="PANTHER" id="PTHR47027:SF25">
    <property type="entry name" value="REVERSE TRANSCRIPTASE DOMAIN-CONTAINING PROTEIN"/>
    <property type="match status" value="1"/>
</dbReference>
<reference evidence="2" key="1">
    <citation type="submission" date="2015-07" db="EMBL/GenBank/DDBJ databases">
        <title>MeaNS - Measles Nucleotide Surveillance Program.</title>
        <authorList>
            <person name="Tran T."/>
            <person name="Druce J."/>
        </authorList>
    </citation>
    <scope>NUCLEOTIDE SEQUENCE</scope>
    <source>
        <strain evidence="2">UCB-OBI-ISO-001</strain>
        <tissue evidence="2">Gonad</tissue>
    </source>
</reference>
<organism evidence="2">
    <name type="scientific">Octopus bimaculoides</name>
    <name type="common">California two-spotted octopus</name>
    <dbReference type="NCBI Taxonomy" id="37653"/>
    <lineage>
        <taxon>Eukaryota</taxon>
        <taxon>Metazoa</taxon>
        <taxon>Spiralia</taxon>
        <taxon>Lophotrochozoa</taxon>
        <taxon>Mollusca</taxon>
        <taxon>Cephalopoda</taxon>
        <taxon>Coleoidea</taxon>
        <taxon>Octopodiformes</taxon>
        <taxon>Octopoda</taxon>
        <taxon>Incirrata</taxon>
        <taxon>Octopodidae</taxon>
        <taxon>Octopus</taxon>
    </lineage>
</organism>
<evidence type="ECO:0000259" key="1">
    <source>
        <dbReference type="Pfam" id="PF20049"/>
    </source>
</evidence>
<accession>A0A0L8G751</accession>
<dbReference type="InterPro" id="IPR045609">
    <property type="entry name" value="DUF6451"/>
</dbReference>
<dbReference type="Pfam" id="PF20049">
    <property type="entry name" value="DUF6451"/>
    <property type="match status" value="1"/>
</dbReference>
<dbReference type="EMBL" id="KQ423457">
    <property type="protein sequence ID" value="KOF72866.1"/>
    <property type="molecule type" value="Genomic_DNA"/>
</dbReference>
<feature type="domain" description="DUF6451" evidence="1">
    <location>
        <begin position="86"/>
        <end position="109"/>
    </location>
</feature>
<sequence>MKNVVHTMTERLEWEAAKIRLCISANKMKIMRIGCVDRNNNDIPLMIGQHQIKEVDEFTYLASIVVNDGDTKCDVACQIGKALAVFQRLKPIWAGRAISTKTKVHLFNSIGNICGGNMEDTDKDCTKAQCISITMPPAETVNVIQDHITNDEVHR</sequence>
<proteinExistence type="predicted"/>
<dbReference type="PANTHER" id="PTHR47027">
    <property type="entry name" value="REVERSE TRANSCRIPTASE DOMAIN-CONTAINING PROTEIN"/>
    <property type="match status" value="1"/>
</dbReference>